<dbReference type="Pfam" id="PF04082">
    <property type="entry name" value="Fungal_trans"/>
    <property type="match status" value="1"/>
</dbReference>
<dbReference type="GO" id="GO:0003677">
    <property type="term" value="F:DNA binding"/>
    <property type="evidence" value="ECO:0007669"/>
    <property type="project" value="InterPro"/>
</dbReference>
<dbReference type="InterPro" id="IPR050613">
    <property type="entry name" value="Sec_Metabolite_Reg"/>
</dbReference>
<dbReference type="GO" id="GO:0006351">
    <property type="term" value="P:DNA-templated transcription"/>
    <property type="evidence" value="ECO:0007669"/>
    <property type="project" value="InterPro"/>
</dbReference>
<dbReference type="PANTHER" id="PTHR31001:SF90">
    <property type="entry name" value="CENTROMERE DNA-BINDING PROTEIN COMPLEX CBF3 SUBUNIT B"/>
    <property type="match status" value="1"/>
</dbReference>
<dbReference type="InterPro" id="IPR007219">
    <property type="entry name" value="XnlR_reg_dom"/>
</dbReference>
<dbReference type="PROSITE" id="PS00463">
    <property type="entry name" value="ZN2_CY6_FUNGAL_1"/>
    <property type="match status" value="1"/>
</dbReference>
<dbReference type="SUPFAM" id="SSF57701">
    <property type="entry name" value="Zn2/Cys6 DNA-binding domain"/>
    <property type="match status" value="1"/>
</dbReference>
<dbReference type="GO" id="GO:0008270">
    <property type="term" value="F:zinc ion binding"/>
    <property type="evidence" value="ECO:0007669"/>
    <property type="project" value="InterPro"/>
</dbReference>
<evidence type="ECO:0000256" key="3">
    <source>
        <dbReference type="ARBA" id="ARBA00023242"/>
    </source>
</evidence>
<keyword evidence="2" id="KW-0479">Metal-binding</keyword>
<evidence type="ECO:0000259" key="5">
    <source>
        <dbReference type="PROSITE" id="PS50048"/>
    </source>
</evidence>
<evidence type="ECO:0000256" key="4">
    <source>
        <dbReference type="SAM" id="MobiDB-lite"/>
    </source>
</evidence>
<keyword evidence="3" id="KW-0539">Nucleus</keyword>
<reference evidence="6" key="1">
    <citation type="submission" date="2022-10" db="EMBL/GenBank/DDBJ databases">
        <title>Determination and structural analysis of whole genome sequence of Sarocladium strictum F4-1.</title>
        <authorList>
            <person name="Hu L."/>
            <person name="Jiang Y."/>
        </authorList>
    </citation>
    <scope>NUCLEOTIDE SEQUENCE</scope>
    <source>
        <strain evidence="6">F4-1</strain>
    </source>
</reference>
<organism evidence="6 7">
    <name type="scientific">Sarocladium strictum</name>
    <name type="common">Black bundle disease fungus</name>
    <name type="synonym">Acremonium strictum</name>
    <dbReference type="NCBI Taxonomy" id="5046"/>
    <lineage>
        <taxon>Eukaryota</taxon>
        <taxon>Fungi</taxon>
        <taxon>Dikarya</taxon>
        <taxon>Ascomycota</taxon>
        <taxon>Pezizomycotina</taxon>
        <taxon>Sordariomycetes</taxon>
        <taxon>Hypocreomycetidae</taxon>
        <taxon>Hypocreales</taxon>
        <taxon>Sarocladiaceae</taxon>
        <taxon>Sarocladium</taxon>
    </lineage>
</organism>
<dbReference type="Gene3D" id="4.10.240.10">
    <property type="entry name" value="Zn(2)-C6 fungal-type DNA-binding domain"/>
    <property type="match status" value="1"/>
</dbReference>
<dbReference type="GO" id="GO:0005634">
    <property type="term" value="C:nucleus"/>
    <property type="evidence" value="ECO:0007669"/>
    <property type="project" value="UniProtKB-SubCell"/>
</dbReference>
<dbReference type="EMBL" id="JAPDFR010000002">
    <property type="protein sequence ID" value="KAK0389772.1"/>
    <property type="molecule type" value="Genomic_DNA"/>
</dbReference>
<comment type="subcellular location">
    <subcellularLocation>
        <location evidence="1">Nucleus</location>
    </subcellularLocation>
</comment>
<protein>
    <recommendedName>
        <fullName evidence="5">Zn(2)-C6 fungal-type domain-containing protein</fullName>
    </recommendedName>
</protein>
<feature type="region of interest" description="Disordered" evidence="4">
    <location>
        <begin position="1"/>
        <end position="30"/>
    </location>
</feature>
<dbReference type="PANTHER" id="PTHR31001">
    <property type="entry name" value="UNCHARACTERIZED TRANSCRIPTIONAL REGULATORY PROTEIN"/>
    <property type="match status" value="1"/>
</dbReference>
<dbReference type="AlphaFoldDB" id="A0AA39GPK1"/>
<proteinExistence type="predicted"/>
<feature type="domain" description="Zn(2)-C6 fungal-type" evidence="5">
    <location>
        <begin position="31"/>
        <end position="62"/>
    </location>
</feature>
<name>A0AA39GPK1_SARSR</name>
<keyword evidence="7" id="KW-1185">Reference proteome</keyword>
<dbReference type="CDD" id="cd12148">
    <property type="entry name" value="fungal_TF_MHR"/>
    <property type="match status" value="1"/>
</dbReference>
<dbReference type="InterPro" id="IPR036864">
    <property type="entry name" value="Zn2-C6_fun-type_DNA-bd_sf"/>
</dbReference>
<evidence type="ECO:0000313" key="7">
    <source>
        <dbReference type="Proteomes" id="UP001175261"/>
    </source>
</evidence>
<evidence type="ECO:0000256" key="2">
    <source>
        <dbReference type="ARBA" id="ARBA00022723"/>
    </source>
</evidence>
<dbReference type="Proteomes" id="UP001175261">
    <property type="component" value="Unassembled WGS sequence"/>
</dbReference>
<dbReference type="GO" id="GO:0000981">
    <property type="term" value="F:DNA-binding transcription factor activity, RNA polymerase II-specific"/>
    <property type="evidence" value="ECO:0007669"/>
    <property type="project" value="InterPro"/>
</dbReference>
<accession>A0AA39GPK1</accession>
<dbReference type="SMART" id="SM00066">
    <property type="entry name" value="GAL4"/>
    <property type="match status" value="1"/>
</dbReference>
<dbReference type="CDD" id="cd00067">
    <property type="entry name" value="GAL4"/>
    <property type="match status" value="1"/>
</dbReference>
<evidence type="ECO:0000313" key="6">
    <source>
        <dbReference type="EMBL" id="KAK0389772.1"/>
    </source>
</evidence>
<dbReference type="Pfam" id="PF00172">
    <property type="entry name" value="Zn_clus"/>
    <property type="match status" value="1"/>
</dbReference>
<feature type="region of interest" description="Disordered" evidence="4">
    <location>
        <begin position="615"/>
        <end position="664"/>
    </location>
</feature>
<feature type="compositionally biased region" description="Basic and acidic residues" evidence="4">
    <location>
        <begin position="615"/>
        <end position="626"/>
    </location>
</feature>
<evidence type="ECO:0000256" key="1">
    <source>
        <dbReference type="ARBA" id="ARBA00004123"/>
    </source>
</evidence>
<gene>
    <name evidence="6" type="ORF">NLU13_3345</name>
</gene>
<dbReference type="InterPro" id="IPR001138">
    <property type="entry name" value="Zn2Cys6_DnaBD"/>
</dbReference>
<dbReference type="PROSITE" id="PS50048">
    <property type="entry name" value="ZN2_CY6_FUNGAL_2"/>
    <property type="match status" value="1"/>
</dbReference>
<sequence>MEYIQPLPTRASSQGIGHSPEDRPSPRAPLSCAECSRRKIRCDKKIPCRACFERGEGHNCRRQQAQKSRPRSAQRVARRRRAQQYDVYEELDRVRERLDAVEALIGITRGRSSAATDNTDDGRQLKENGLVSAMEEAALGIGENRRWQGASLVVDNIQLPTTDHPWFSPTSLSLCLATLPQRELSEFLVASYCDNINAICGSLHRPSLERQHKNFWTLYEQDQPPDGMHLALLFAVLSNAAFFLDEQQAWEQGLDPERLQQFARQWFNCSIATFFRCGGISHNSLAACQTILSLRYAFHLTGNSSTHQQLAYVGIGIARAMNLHLLGKNESSSEEGSLMRDLGRRCWWLLVEGDWDLLPYHRYCFISPPHFNTALPDITDEGTLACSTDTAHSLTFLLTCCQSSKILHEVYGPLTSNQYPLYDVVISASKRLDQVVQRLPKEVHQAAESSQMTSGPAYVWRFLLMMMAYRSYIIHRSFFVKSLSDPRYEATRLACVQAAETIISLANKGLPAVFYRLWNTTLWLVAAGLVMGVDLVHAATEKKIYPDIAARRRRLSALVDLLQDSADRSGIGERGARLIKHICAMEHEAHSGSSSDLKLTRDDIFNMVRQSNTRESVDASKIRRQEPTNPAWDVPSRRQGAPLQPPSKEISASMPFATPAAEESTEMDFGFSESNFFMPQWGDGGSYGPLGGPGTGQNHLDALFADILPNPPT</sequence>
<comment type="caution">
    <text evidence="6">The sequence shown here is derived from an EMBL/GenBank/DDBJ whole genome shotgun (WGS) entry which is preliminary data.</text>
</comment>